<evidence type="ECO:0000256" key="6">
    <source>
        <dbReference type="ARBA" id="ARBA00047942"/>
    </source>
</evidence>
<evidence type="ECO:0000313" key="8">
    <source>
        <dbReference type="Proteomes" id="UP000886829"/>
    </source>
</evidence>
<dbReference type="InterPro" id="IPR050953">
    <property type="entry name" value="N4_N6_ade-DNA_methylase"/>
</dbReference>
<dbReference type="SUPFAM" id="SSF53335">
    <property type="entry name" value="S-adenosyl-L-methionine-dependent methyltransferases"/>
    <property type="match status" value="1"/>
</dbReference>
<dbReference type="CDD" id="cd02440">
    <property type="entry name" value="AdoMet_MTases"/>
    <property type="match status" value="1"/>
</dbReference>
<evidence type="ECO:0000256" key="5">
    <source>
        <dbReference type="ARBA" id="ARBA00022747"/>
    </source>
</evidence>
<reference evidence="7" key="2">
    <citation type="submission" date="2021-04" db="EMBL/GenBank/DDBJ databases">
        <authorList>
            <person name="Gilroy R."/>
        </authorList>
    </citation>
    <scope>NUCLEOTIDE SEQUENCE</scope>
    <source>
        <strain evidence="7">USASDec5-558</strain>
    </source>
</reference>
<reference evidence="7" key="1">
    <citation type="journal article" date="2021" name="PeerJ">
        <title>Extensive microbial diversity within the chicken gut microbiome revealed by metagenomics and culture.</title>
        <authorList>
            <person name="Gilroy R."/>
            <person name="Ravi A."/>
            <person name="Getino M."/>
            <person name="Pursley I."/>
            <person name="Horton D.L."/>
            <person name="Alikhan N.F."/>
            <person name="Baker D."/>
            <person name="Gharbi K."/>
            <person name="Hall N."/>
            <person name="Watson M."/>
            <person name="Adriaenssens E.M."/>
            <person name="Foster-Nyarko E."/>
            <person name="Jarju S."/>
            <person name="Secka A."/>
            <person name="Antonio M."/>
            <person name="Oren A."/>
            <person name="Chaudhuri R.R."/>
            <person name="La Ragione R."/>
            <person name="Hildebrand F."/>
            <person name="Pallen M.J."/>
        </authorList>
    </citation>
    <scope>NUCLEOTIDE SEQUENCE</scope>
    <source>
        <strain evidence="7">USASDec5-558</strain>
    </source>
</reference>
<protein>
    <recommendedName>
        <fullName evidence="1">site-specific DNA-methyltransferase (adenine-specific)</fullName>
        <ecNumber evidence="1">2.1.1.72</ecNumber>
    </recommendedName>
</protein>
<dbReference type="AlphaFoldDB" id="A0A9D1WE60"/>
<dbReference type="Gene3D" id="3.40.50.150">
    <property type="entry name" value="Vaccinia Virus protein VP39"/>
    <property type="match status" value="1"/>
</dbReference>
<gene>
    <name evidence="7" type="ORF">H9850_07820</name>
</gene>
<comment type="catalytic activity">
    <reaction evidence="6">
        <text>a 2'-deoxyadenosine in DNA + S-adenosyl-L-methionine = an N(6)-methyl-2'-deoxyadenosine in DNA + S-adenosyl-L-homocysteine + H(+)</text>
        <dbReference type="Rhea" id="RHEA:15197"/>
        <dbReference type="Rhea" id="RHEA-COMP:12418"/>
        <dbReference type="Rhea" id="RHEA-COMP:12419"/>
        <dbReference type="ChEBI" id="CHEBI:15378"/>
        <dbReference type="ChEBI" id="CHEBI:57856"/>
        <dbReference type="ChEBI" id="CHEBI:59789"/>
        <dbReference type="ChEBI" id="CHEBI:90615"/>
        <dbReference type="ChEBI" id="CHEBI:90616"/>
        <dbReference type="EC" id="2.1.1.72"/>
    </reaction>
</comment>
<dbReference type="Proteomes" id="UP000886829">
    <property type="component" value="Unassembled WGS sequence"/>
</dbReference>
<evidence type="ECO:0000256" key="2">
    <source>
        <dbReference type="ARBA" id="ARBA00022603"/>
    </source>
</evidence>
<evidence type="ECO:0000313" key="7">
    <source>
        <dbReference type="EMBL" id="HIX57360.1"/>
    </source>
</evidence>
<dbReference type="InterPro" id="IPR029063">
    <property type="entry name" value="SAM-dependent_MTases_sf"/>
</dbReference>
<organism evidence="7 8">
    <name type="scientific">Candidatus Anaerobiospirillum pullistercoris</name>
    <dbReference type="NCBI Taxonomy" id="2838452"/>
    <lineage>
        <taxon>Bacteria</taxon>
        <taxon>Pseudomonadati</taxon>
        <taxon>Pseudomonadota</taxon>
        <taxon>Gammaproteobacteria</taxon>
        <taxon>Aeromonadales</taxon>
        <taxon>Succinivibrionaceae</taxon>
        <taxon>Anaerobiospirillum</taxon>
    </lineage>
</organism>
<dbReference type="GO" id="GO:0009307">
    <property type="term" value="P:DNA restriction-modification system"/>
    <property type="evidence" value="ECO:0007669"/>
    <property type="project" value="UniProtKB-KW"/>
</dbReference>
<evidence type="ECO:0000256" key="3">
    <source>
        <dbReference type="ARBA" id="ARBA00022679"/>
    </source>
</evidence>
<dbReference type="PANTHER" id="PTHR33841">
    <property type="entry name" value="DNA METHYLTRANSFERASE YEEA-RELATED"/>
    <property type="match status" value="1"/>
</dbReference>
<name>A0A9D1WE60_9GAMM</name>
<keyword evidence="4" id="KW-0949">S-adenosyl-L-methionine</keyword>
<proteinExistence type="predicted"/>
<accession>A0A9D1WE60</accession>
<dbReference type="GO" id="GO:0009007">
    <property type="term" value="F:site-specific DNA-methyltransferase (adenine-specific) activity"/>
    <property type="evidence" value="ECO:0007669"/>
    <property type="project" value="UniProtKB-EC"/>
</dbReference>
<dbReference type="GO" id="GO:0032259">
    <property type="term" value="P:methylation"/>
    <property type="evidence" value="ECO:0007669"/>
    <property type="project" value="UniProtKB-KW"/>
</dbReference>
<keyword evidence="3" id="KW-0808">Transferase</keyword>
<evidence type="ECO:0000256" key="4">
    <source>
        <dbReference type="ARBA" id="ARBA00022691"/>
    </source>
</evidence>
<comment type="caution">
    <text evidence="7">The sequence shown here is derived from an EMBL/GenBank/DDBJ whole genome shotgun (WGS) entry which is preliminary data.</text>
</comment>
<dbReference type="PRINTS" id="PR00507">
    <property type="entry name" value="N12N6MTFRASE"/>
</dbReference>
<dbReference type="EMBL" id="DXEV01000156">
    <property type="protein sequence ID" value="HIX57360.1"/>
    <property type="molecule type" value="Genomic_DNA"/>
</dbReference>
<keyword evidence="5" id="KW-0680">Restriction system</keyword>
<keyword evidence="2 7" id="KW-0489">Methyltransferase</keyword>
<sequence length="523" mass="58037">MSVSKRANGDYQTPEAFAQAICHYLHHDRGLRPVAVLEPTCGLGHLLQASMIFDAQQYIGIELNPEYCTTCRKALTDPRVTIHNADIFGFATRKLFSAAALSGPILILGNPPWVTSATLSALGATQPPKQSAASQGLHGLAALTGESNFDLATAIIMQLIHEYRDSQAYVAMLCKTSVARKVFQEIKRLQIGFKQCELLEFDAHKVFGIDASACLLLIELAPDAASNPDSCTVYDWQPPQAPQRKYSCGYLNGRFYSQIPYGDQGAATSTAATYEFDGTCCLPWRQGLKHDCAALMELTLDAKGQFLNGLKEPVQVENEYIFPLVKGSHFKAPIISSFKKHVMVTQRQLREDTAHLQQDAPLFWKYLSAPEHYARFAARKSSIYRGAPDFSLFGIGPYTFAPFKVGISGFAKKPLFALLYSPDGKPVMTDDTCYFLSFSSYETAYVTMLLLNSPQVQAFLPTMTFLDAKRPYSKKVLSRIDLEKVAAQVSFAELQQTESQLGLKPVVTNAMFNYFRQWLSSVH</sequence>
<evidence type="ECO:0000256" key="1">
    <source>
        <dbReference type="ARBA" id="ARBA00011900"/>
    </source>
</evidence>
<dbReference type="PANTHER" id="PTHR33841:SF5">
    <property type="entry name" value="DNA METHYLASE (MODIFICATION METHYLASE) (METHYLTRANSFERASE)-RELATED"/>
    <property type="match status" value="1"/>
</dbReference>
<dbReference type="EC" id="2.1.1.72" evidence="1"/>